<dbReference type="CDD" id="cd07717">
    <property type="entry name" value="RNaseZ_ZiPD-like_MBL-fold"/>
    <property type="match status" value="1"/>
</dbReference>
<evidence type="ECO:0000256" key="5">
    <source>
        <dbReference type="ARBA" id="ARBA00022723"/>
    </source>
</evidence>
<keyword evidence="5 10" id="KW-0479">Metal-binding</keyword>
<dbReference type="NCBIfam" id="TIGR02651">
    <property type="entry name" value="RNase_Z"/>
    <property type="match status" value="1"/>
</dbReference>
<dbReference type="RefSeq" id="WP_091269006.1">
    <property type="nucleotide sequence ID" value="NZ_FNFK01000100.1"/>
</dbReference>
<keyword evidence="6 10" id="KW-0255">Endonuclease</keyword>
<comment type="cofactor">
    <cofactor evidence="10">
        <name>Zn(2+)</name>
        <dbReference type="ChEBI" id="CHEBI:29105"/>
    </cofactor>
    <text evidence="10">Binds 2 Zn(2+) ions.</text>
</comment>
<feature type="binding site" evidence="10">
    <location>
        <position position="141"/>
    </location>
    <ligand>
        <name>Zn(2+)</name>
        <dbReference type="ChEBI" id="CHEBI:29105"/>
        <label>1</label>
        <note>catalytic</note>
    </ligand>
</feature>
<dbReference type="EC" id="3.1.26.11" evidence="2 10"/>
<dbReference type="SUPFAM" id="SSF56281">
    <property type="entry name" value="Metallo-hydrolase/oxidoreductase"/>
    <property type="match status" value="1"/>
</dbReference>
<dbReference type="PANTHER" id="PTHR46018">
    <property type="entry name" value="ZINC PHOSPHODIESTERASE ELAC PROTEIN 1"/>
    <property type="match status" value="1"/>
</dbReference>
<dbReference type="GO" id="GO:0008270">
    <property type="term" value="F:zinc ion binding"/>
    <property type="evidence" value="ECO:0007669"/>
    <property type="project" value="UniProtKB-UniRule"/>
</dbReference>
<comment type="subunit">
    <text evidence="1 10">Homodimer.</text>
</comment>
<feature type="binding site" evidence="10">
    <location>
        <position position="63"/>
    </location>
    <ligand>
        <name>Zn(2+)</name>
        <dbReference type="ChEBI" id="CHEBI:29105"/>
        <label>1</label>
        <note>catalytic</note>
    </ligand>
</feature>
<dbReference type="InterPro" id="IPR036866">
    <property type="entry name" value="RibonucZ/Hydroxyglut_hydro"/>
</dbReference>
<dbReference type="STRING" id="426701.SAMN04488098_11003"/>
<dbReference type="HAMAP" id="MF_01818">
    <property type="entry name" value="RNase_Z_BN"/>
    <property type="match status" value="1"/>
</dbReference>
<evidence type="ECO:0000313" key="12">
    <source>
        <dbReference type="Proteomes" id="UP000199433"/>
    </source>
</evidence>
<name>A0A1G9G819_9LACT</name>
<keyword evidence="3 10" id="KW-0819">tRNA processing</keyword>
<dbReference type="GO" id="GO:0042781">
    <property type="term" value="F:3'-tRNA processing endoribonuclease activity"/>
    <property type="evidence" value="ECO:0007669"/>
    <property type="project" value="UniProtKB-UniRule"/>
</dbReference>
<evidence type="ECO:0000256" key="10">
    <source>
        <dbReference type="HAMAP-Rule" id="MF_01818"/>
    </source>
</evidence>
<comment type="catalytic activity">
    <reaction evidence="10">
        <text>Endonucleolytic cleavage of RNA, removing extra 3' nucleotides from tRNA precursor, generating 3' termini of tRNAs. A 3'-hydroxy group is left at the tRNA terminus and a 5'-phosphoryl group is left at the trailer molecule.</text>
        <dbReference type="EC" id="3.1.26.11"/>
    </reaction>
</comment>
<gene>
    <name evidence="10" type="primary">rnz</name>
    <name evidence="11" type="ORF">SAMN04488098_11003</name>
</gene>
<keyword evidence="12" id="KW-1185">Reference proteome</keyword>
<feature type="active site" description="Proton acceptor" evidence="10">
    <location>
        <position position="67"/>
    </location>
</feature>
<evidence type="ECO:0000256" key="3">
    <source>
        <dbReference type="ARBA" id="ARBA00022694"/>
    </source>
</evidence>
<dbReference type="OrthoDB" id="9800940at2"/>
<feature type="binding site" evidence="10">
    <location>
        <position position="212"/>
    </location>
    <ligand>
        <name>Zn(2+)</name>
        <dbReference type="ChEBI" id="CHEBI:29105"/>
        <label>2</label>
        <note>catalytic</note>
    </ligand>
</feature>
<keyword evidence="4 10" id="KW-0540">Nuclease</keyword>
<feature type="binding site" evidence="10">
    <location>
        <position position="68"/>
    </location>
    <ligand>
        <name>Zn(2+)</name>
        <dbReference type="ChEBI" id="CHEBI:29105"/>
        <label>2</label>
        <note>catalytic</note>
    </ligand>
</feature>
<dbReference type="PANTHER" id="PTHR46018:SF2">
    <property type="entry name" value="ZINC PHOSPHODIESTERASE ELAC PROTEIN 1"/>
    <property type="match status" value="1"/>
</dbReference>
<evidence type="ECO:0000256" key="2">
    <source>
        <dbReference type="ARBA" id="ARBA00012477"/>
    </source>
</evidence>
<dbReference type="AlphaFoldDB" id="A0A1G9G819"/>
<dbReference type="FunFam" id="3.60.15.10:FF:000002">
    <property type="entry name" value="Ribonuclease Z"/>
    <property type="match status" value="1"/>
</dbReference>
<feature type="binding site" evidence="10">
    <location>
        <position position="67"/>
    </location>
    <ligand>
        <name>Zn(2+)</name>
        <dbReference type="ChEBI" id="CHEBI:29105"/>
        <label>2</label>
        <note>catalytic</note>
    </ligand>
</feature>
<evidence type="ECO:0000256" key="1">
    <source>
        <dbReference type="ARBA" id="ARBA00011738"/>
    </source>
</evidence>
<comment type="function">
    <text evidence="9 10">Zinc phosphodiesterase, which displays some tRNA 3'-processing endonuclease activity. Probably involved in tRNA maturation, by removing a 3'-trailer from precursor tRNA.</text>
</comment>
<comment type="similarity">
    <text evidence="10">Belongs to the RNase Z family.</text>
</comment>
<keyword evidence="7 10" id="KW-0378">Hydrolase</keyword>
<dbReference type="Pfam" id="PF23023">
    <property type="entry name" value="Anti-Pycsar_Apyc1"/>
    <property type="match status" value="1"/>
</dbReference>
<proteinExistence type="inferred from homology"/>
<dbReference type="Proteomes" id="UP000199433">
    <property type="component" value="Unassembled WGS sequence"/>
</dbReference>
<accession>A0A1G9G819</accession>
<organism evidence="11 12">
    <name type="scientific">Alkalibacterium thalassium</name>
    <dbReference type="NCBI Taxonomy" id="426701"/>
    <lineage>
        <taxon>Bacteria</taxon>
        <taxon>Bacillati</taxon>
        <taxon>Bacillota</taxon>
        <taxon>Bacilli</taxon>
        <taxon>Lactobacillales</taxon>
        <taxon>Carnobacteriaceae</taxon>
        <taxon>Alkalibacterium</taxon>
    </lineage>
</organism>
<protein>
    <recommendedName>
        <fullName evidence="2 10">Ribonuclease Z</fullName>
        <shortName evidence="10">RNase Z</shortName>
        <ecNumber evidence="2 10">3.1.26.11</ecNumber>
    </recommendedName>
    <alternativeName>
        <fullName evidence="10">tRNA 3 endonuclease</fullName>
    </alternativeName>
    <alternativeName>
        <fullName evidence="10">tRNase Z</fullName>
    </alternativeName>
</protein>
<dbReference type="EMBL" id="FNFK01000100">
    <property type="protein sequence ID" value="SDK96840.1"/>
    <property type="molecule type" value="Genomic_DNA"/>
</dbReference>
<dbReference type="InterPro" id="IPR013471">
    <property type="entry name" value="RNase_Z/BN"/>
</dbReference>
<evidence type="ECO:0000256" key="4">
    <source>
        <dbReference type="ARBA" id="ARBA00022722"/>
    </source>
</evidence>
<evidence type="ECO:0000313" key="11">
    <source>
        <dbReference type="EMBL" id="SDK96840.1"/>
    </source>
</evidence>
<evidence type="ECO:0000256" key="9">
    <source>
        <dbReference type="ARBA" id="ARBA00057812"/>
    </source>
</evidence>
<sequence>MDLVFLGTGSGVPAKHRNVSSIALKLLDELNSIWLFDCGEATQHQILKTSVKPRKIDKIFITHMHGDHIFGLPGLLSSRAFQGGDTPLTIYGPPGIRQYVSMSMKLSQSHVKYPIDYVEFTEEGKLFENSQFIVTVKRLRHGIPSYGFRIQEKDREGELMAEELKELGVPFGPLFGQLKQGKTVTLDDGRVLDGKAFIGPSQKGRVVTILGDTLKTQNSVELARGADVLVHESTFKGDDQGLARSYNHSTNIDAARTALESGAEKLLLTHISARYLYADSKEMEKEARRYFPESYVMNDLAEVTIPIKREVEING</sequence>
<evidence type="ECO:0000256" key="7">
    <source>
        <dbReference type="ARBA" id="ARBA00022801"/>
    </source>
</evidence>
<evidence type="ECO:0000256" key="6">
    <source>
        <dbReference type="ARBA" id="ARBA00022759"/>
    </source>
</evidence>
<reference evidence="12" key="1">
    <citation type="submission" date="2016-10" db="EMBL/GenBank/DDBJ databases">
        <authorList>
            <person name="Varghese N."/>
            <person name="Submissions S."/>
        </authorList>
    </citation>
    <scope>NUCLEOTIDE SEQUENCE [LARGE SCALE GENOMIC DNA]</scope>
    <source>
        <strain evidence="12">DSM 19181</strain>
    </source>
</reference>
<feature type="binding site" evidence="10">
    <location>
        <position position="65"/>
    </location>
    <ligand>
        <name>Zn(2+)</name>
        <dbReference type="ChEBI" id="CHEBI:29105"/>
        <label>1</label>
        <note>catalytic</note>
    </ligand>
</feature>
<dbReference type="GO" id="GO:0042802">
    <property type="term" value="F:identical protein binding"/>
    <property type="evidence" value="ECO:0007669"/>
    <property type="project" value="UniProtKB-ARBA"/>
</dbReference>
<dbReference type="NCBIfam" id="NF000801">
    <property type="entry name" value="PRK00055.1-3"/>
    <property type="match status" value="1"/>
</dbReference>
<evidence type="ECO:0000256" key="8">
    <source>
        <dbReference type="ARBA" id="ARBA00022833"/>
    </source>
</evidence>
<dbReference type="Gene3D" id="3.60.15.10">
    <property type="entry name" value="Ribonuclease Z/Hydroxyacylglutathione hydrolase-like"/>
    <property type="match status" value="1"/>
</dbReference>
<feature type="binding site" evidence="10">
    <location>
        <position position="212"/>
    </location>
    <ligand>
        <name>Zn(2+)</name>
        <dbReference type="ChEBI" id="CHEBI:29105"/>
        <label>1</label>
        <note>catalytic</note>
    </ligand>
</feature>
<keyword evidence="8 10" id="KW-0862">Zinc</keyword>
<feature type="binding site" evidence="10">
    <location>
        <position position="270"/>
    </location>
    <ligand>
        <name>Zn(2+)</name>
        <dbReference type="ChEBI" id="CHEBI:29105"/>
        <label>2</label>
        <note>catalytic</note>
    </ligand>
</feature>